<protein>
    <submittedName>
        <fullName evidence="1">Uncharacterized protein</fullName>
    </submittedName>
</protein>
<organism evidence="1">
    <name type="scientific">Entomoneis paludosa</name>
    <dbReference type="NCBI Taxonomy" id="265537"/>
    <lineage>
        <taxon>Eukaryota</taxon>
        <taxon>Sar</taxon>
        <taxon>Stramenopiles</taxon>
        <taxon>Ochrophyta</taxon>
        <taxon>Bacillariophyta</taxon>
        <taxon>Bacillariophyceae</taxon>
        <taxon>Bacillariophycidae</taxon>
        <taxon>Entomoneidaceae</taxon>
        <taxon>Entomoneis</taxon>
    </lineage>
</organism>
<reference evidence="1" key="1">
    <citation type="submission" date="2021-01" db="EMBL/GenBank/DDBJ databases">
        <authorList>
            <person name="Corre E."/>
            <person name="Pelletier E."/>
            <person name="Niang G."/>
            <person name="Scheremetjew M."/>
            <person name="Finn R."/>
            <person name="Kale V."/>
            <person name="Holt S."/>
            <person name="Cochrane G."/>
            <person name="Meng A."/>
            <person name="Brown T."/>
            <person name="Cohen L."/>
        </authorList>
    </citation>
    <scope>NUCLEOTIDE SEQUENCE</scope>
    <source>
        <strain evidence="1">CCMP125</strain>
    </source>
</reference>
<dbReference type="EMBL" id="HBHT01030631">
    <property type="protein sequence ID" value="CAD9982420.1"/>
    <property type="molecule type" value="Transcribed_RNA"/>
</dbReference>
<name>A0A7S2YL71_9STRA</name>
<sequence>MILSNDSTHSTIAIHDAIKKPLYVPSSSASKNNRRRRRGVCFDEDRNEYYTNENRQAQDCHETWYTKEDYLEFRTILRAKIHETINNEQKDLSFQVAIRNMYLLASKVDFILDDASKLLQEENASQLAELYASEEHMDLIGMEYNVVFSIKQDVRKKREEIQDICYDVQGEYDRGLWTLPDMQREMQESCHAVSQSCGLFAQLLAIAQQKSRSG</sequence>
<dbReference type="AlphaFoldDB" id="A0A7S2YL71"/>
<accession>A0A7S2YL71</accession>
<proteinExistence type="predicted"/>
<evidence type="ECO:0000313" key="1">
    <source>
        <dbReference type="EMBL" id="CAD9982420.1"/>
    </source>
</evidence>
<gene>
    <name evidence="1" type="ORF">APAL1065_LOCUS20550</name>
</gene>